<evidence type="ECO:0000256" key="4">
    <source>
        <dbReference type="ARBA" id="ARBA00022553"/>
    </source>
</evidence>
<comment type="caution">
    <text evidence="17">The sequence shown here is derived from an EMBL/GenBank/DDBJ whole genome shotgun (WGS) entry which is preliminary data.</text>
</comment>
<keyword evidence="6" id="KW-0479">Metal-binding</keyword>
<evidence type="ECO:0000256" key="1">
    <source>
        <dbReference type="ARBA" id="ARBA00001913"/>
    </source>
</evidence>
<dbReference type="PANTHER" id="PTHR45792:SF8">
    <property type="entry name" value="DIACYLGLYCEROL LIPASE-ALPHA"/>
    <property type="match status" value="1"/>
</dbReference>
<comment type="catalytic activity">
    <reaction evidence="13">
        <text>a 1,2-diacyl-sn-glycerol + H2O = a 2-acylglycerol + a fatty acid + H(+)</text>
        <dbReference type="Rhea" id="RHEA:33275"/>
        <dbReference type="ChEBI" id="CHEBI:15377"/>
        <dbReference type="ChEBI" id="CHEBI:15378"/>
        <dbReference type="ChEBI" id="CHEBI:17389"/>
        <dbReference type="ChEBI" id="CHEBI:17815"/>
        <dbReference type="ChEBI" id="CHEBI:28868"/>
        <dbReference type="EC" id="3.1.1.116"/>
    </reaction>
    <physiologicalReaction direction="left-to-right" evidence="13">
        <dbReference type="Rhea" id="RHEA:33276"/>
    </physiologicalReaction>
</comment>
<evidence type="ECO:0000256" key="7">
    <source>
        <dbReference type="ARBA" id="ARBA00022801"/>
    </source>
</evidence>
<keyword evidence="11" id="KW-0443">Lipid metabolism</keyword>
<reference evidence="17 18" key="1">
    <citation type="submission" date="2019-05" db="EMBL/GenBank/DDBJ databases">
        <title>The compact genome of Giardia muris reveals important steps in the evolution of intestinal protozoan parasites.</title>
        <authorList>
            <person name="Xu F."/>
            <person name="Jimenez-Gonzalez A."/>
            <person name="Einarsson E."/>
            <person name="Astvaldsson A."/>
            <person name="Peirasmaki D."/>
            <person name="Eckmann L."/>
            <person name="Andersson J.O."/>
            <person name="Svard S.G."/>
            <person name="Jerlstrom-Hultqvist J."/>
        </authorList>
    </citation>
    <scope>NUCLEOTIDE SEQUENCE [LARGE SCALE GENOMIC DNA]</scope>
    <source>
        <strain evidence="17 18">Roberts-Thomson</strain>
    </source>
</reference>
<feature type="domain" description="Fungal lipase-type" evidence="16">
    <location>
        <begin position="343"/>
        <end position="423"/>
    </location>
</feature>
<dbReference type="EMBL" id="VDLU01000004">
    <property type="protein sequence ID" value="TNJ27078.1"/>
    <property type="molecule type" value="Genomic_DNA"/>
</dbReference>
<feature type="region of interest" description="Disordered" evidence="15">
    <location>
        <begin position="295"/>
        <end position="319"/>
    </location>
</feature>
<proteinExistence type="predicted"/>
<dbReference type="GO" id="GO:0046872">
    <property type="term" value="F:metal ion binding"/>
    <property type="evidence" value="ECO:0007669"/>
    <property type="project" value="UniProtKB-KW"/>
</dbReference>
<dbReference type="EC" id="3.1.1.116" evidence="14"/>
<keyword evidence="12" id="KW-0472">Membrane</keyword>
<gene>
    <name evidence="17" type="ORF">GMRT_10055</name>
</gene>
<dbReference type="InterPro" id="IPR002921">
    <property type="entry name" value="Fungal_lipase-type"/>
</dbReference>
<evidence type="ECO:0000256" key="10">
    <source>
        <dbReference type="ARBA" id="ARBA00022989"/>
    </source>
</evidence>
<dbReference type="GO" id="GO:0016042">
    <property type="term" value="P:lipid catabolic process"/>
    <property type="evidence" value="ECO:0007669"/>
    <property type="project" value="UniProtKB-KW"/>
</dbReference>
<evidence type="ECO:0000313" key="18">
    <source>
        <dbReference type="Proteomes" id="UP000315496"/>
    </source>
</evidence>
<dbReference type="SUPFAM" id="SSF53474">
    <property type="entry name" value="alpha/beta-Hydrolases"/>
    <property type="match status" value="1"/>
</dbReference>
<dbReference type="CDD" id="cd00519">
    <property type="entry name" value="Lipase_3"/>
    <property type="match status" value="1"/>
</dbReference>
<organism evidence="17 18">
    <name type="scientific">Giardia muris</name>
    <dbReference type="NCBI Taxonomy" id="5742"/>
    <lineage>
        <taxon>Eukaryota</taxon>
        <taxon>Metamonada</taxon>
        <taxon>Diplomonadida</taxon>
        <taxon>Hexamitidae</taxon>
        <taxon>Giardiinae</taxon>
        <taxon>Giardia</taxon>
    </lineage>
</organism>
<evidence type="ECO:0000256" key="8">
    <source>
        <dbReference type="ARBA" id="ARBA00022837"/>
    </source>
</evidence>
<keyword evidence="18" id="KW-1185">Reference proteome</keyword>
<evidence type="ECO:0000256" key="14">
    <source>
        <dbReference type="ARBA" id="ARBA00026104"/>
    </source>
</evidence>
<keyword evidence="5" id="KW-0812">Transmembrane</keyword>
<comment type="cofactor">
    <cofactor evidence="1">
        <name>Ca(2+)</name>
        <dbReference type="ChEBI" id="CHEBI:29108"/>
    </cofactor>
</comment>
<keyword evidence="4" id="KW-0597">Phosphoprotein</keyword>
<evidence type="ECO:0000313" key="17">
    <source>
        <dbReference type="EMBL" id="TNJ27078.1"/>
    </source>
</evidence>
<evidence type="ECO:0000256" key="15">
    <source>
        <dbReference type="SAM" id="MobiDB-lite"/>
    </source>
</evidence>
<evidence type="ECO:0000259" key="16">
    <source>
        <dbReference type="Pfam" id="PF01764"/>
    </source>
</evidence>
<evidence type="ECO:0000256" key="5">
    <source>
        <dbReference type="ARBA" id="ARBA00022692"/>
    </source>
</evidence>
<dbReference type="AlphaFoldDB" id="A0A4Z1STW6"/>
<dbReference type="GO" id="GO:0005886">
    <property type="term" value="C:plasma membrane"/>
    <property type="evidence" value="ECO:0007669"/>
    <property type="project" value="UniProtKB-SubCell"/>
</dbReference>
<dbReference type="Proteomes" id="UP000315496">
    <property type="component" value="Chromosome 4"/>
</dbReference>
<accession>A0A4Z1STW6</accession>
<evidence type="ECO:0000256" key="3">
    <source>
        <dbReference type="ARBA" id="ARBA00022475"/>
    </source>
</evidence>
<sequence length="762" mass="87296">MDQLTSLTDAMRAVRIAFQQFKEVRSETHRNRLLLLKRMGADRVQGFPNRLSPEEYPTLSAPGFVAELLRYCRAAYAVYGSYETRYTMNHTDWQLPSFNSGLIRKQARRYYKARDRLFGRSLEGIRARNLYELKVFAASVSVDPQDVIQFTTAAKYFMPCTAVYLDHRSYEIVVAVRGSYAFADFVTDLFCVPTVFQSPPERFEMLIKESARNAFILDLDAESMVSCSTKGIDKLARKSTNYVTSQDIKKKTARWRRSKDPILTPQYGGTRERNAEVEKFIRANSLSSLVSEQLYSSSPTSQRSPPDDIVDASKAKRSRKRVRLQSDDILIHPVTQDTKYFGHAGIYAAATYVYHDTHTLLLDYLARYPNYYLTFTGHSLGGAVAALLGWFWINLIPRERIRVISFSGPPCASPALNKLFQDNGFINISLQNEFGPRIGSRNVLFAFRRLGLLSEILRRKQVNQTIKSTRLVRRAETFFDISQQHFATDVQVYPAAQKRQSQTHFCTLNASPVMTNPGTLLVMKKVSKKNTPTQLRDVEVKPARRKGTIGEEAEDGPRLHRNEGRAVDGLSSSISECCDDDMDPDSIAIKIAQMASFEESQTDTEESDEEWNIDPIVLQRFRDLYDSQLVELGRMDDKILTWEYTQYRLNYVCPAFDLEIFPPGTQYVISFTFGNDVISFKELRERNQREGVPQRPALRLFQAPLYAFDELLFNREMFAHHLLIYQGILLLQYNLHGRFPDPPWDATIGEGACWGDPPQTQK</sequence>
<evidence type="ECO:0000256" key="6">
    <source>
        <dbReference type="ARBA" id="ARBA00022723"/>
    </source>
</evidence>
<evidence type="ECO:0000256" key="13">
    <source>
        <dbReference type="ARBA" id="ARBA00024531"/>
    </source>
</evidence>
<keyword evidence="9" id="KW-0442">Lipid degradation</keyword>
<dbReference type="VEuPathDB" id="GiardiaDB:GMRT_10055"/>
<dbReference type="GO" id="GO:0016298">
    <property type="term" value="F:lipase activity"/>
    <property type="evidence" value="ECO:0007669"/>
    <property type="project" value="TreeGrafter"/>
</dbReference>
<evidence type="ECO:0000256" key="12">
    <source>
        <dbReference type="ARBA" id="ARBA00023136"/>
    </source>
</evidence>
<comment type="subcellular location">
    <subcellularLocation>
        <location evidence="2">Cell membrane</location>
        <topology evidence="2">Multi-pass membrane protein</topology>
    </subcellularLocation>
</comment>
<dbReference type="PANTHER" id="PTHR45792">
    <property type="entry name" value="DIACYLGLYCEROL LIPASE HOMOLOG-RELATED"/>
    <property type="match status" value="1"/>
</dbReference>
<name>A0A4Z1STW6_GIAMU</name>
<evidence type="ECO:0000256" key="9">
    <source>
        <dbReference type="ARBA" id="ARBA00022963"/>
    </source>
</evidence>
<dbReference type="InterPro" id="IPR052214">
    <property type="entry name" value="DAG_Lipase-Related"/>
</dbReference>
<protein>
    <recommendedName>
        <fullName evidence="14">sn-1-specific diacylglycerol lipase</fullName>
        <ecNumber evidence="14">3.1.1.116</ecNumber>
    </recommendedName>
</protein>
<dbReference type="OrthoDB" id="426718at2759"/>
<evidence type="ECO:0000256" key="11">
    <source>
        <dbReference type="ARBA" id="ARBA00023098"/>
    </source>
</evidence>
<keyword evidence="3" id="KW-1003">Cell membrane</keyword>
<evidence type="ECO:0000256" key="2">
    <source>
        <dbReference type="ARBA" id="ARBA00004651"/>
    </source>
</evidence>
<dbReference type="Gene3D" id="3.40.50.1820">
    <property type="entry name" value="alpha/beta hydrolase"/>
    <property type="match status" value="1"/>
</dbReference>
<keyword evidence="10" id="KW-1133">Transmembrane helix</keyword>
<keyword evidence="7" id="KW-0378">Hydrolase</keyword>
<dbReference type="InterPro" id="IPR029058">
    <property type="entry name" value="AB_hydrolase_fold"/>
</dbReference>
<keyword evidence="8" id="KW-0106">Calcium</keyword>
<dbReference type="Pfam" id="PF01764">
    <property type="entry name" value="Lipase_3"/>
    <property type="match status" value="1"/>
</dbReference>